<evidence type="ECO:0000256" key="3">
    <source>
        <dbReference type="PROSITE-ProRule" id="PRU00104"/>
    </source>
</evidence>
<dbReference type="InterPro" id="IPR000569">
    <property type="entry name" value="HECT_dom"/>
</dbReference>
<dbReference type="AlphaFoldDB" id="A0AAW0URG1"/>
<sequence>MFNQVYKVLAFKGSSTPTDTRTHHQIQEELIDELQNYSIVQVAAGDQHSLALTSWGLIYARGDNGYGQLGQSGQEGDSAAGLWRQPHPCLDCWGFEGSLPGDLLGWHPLGHRTLAAAGLLCCCMLEPATTAVRSNKRDQLGYTQGDPLVGYTETVFASVCAWNSSLTLAGLHKHTHGLDYRLAEDCVAQIGRIARETIQEVASSYWHSKRGQESSFASPSQDALRCYVLPLYKDFTDPKQTAKLQTPYAEGVLKLDKEMAEVFKTGVPLCLPLRLLSLVHGLNFQAGCRVGRLNYDDFYIPEIAEKIDIRNDYLNWMNSRLHPMSRRESPILFCEYPFLFDPQAKTLLLRCDATRQGECFPDHPVIRTFWEVFHKLSLEQKLLFLKFLTGTDRVPILGMKALKQGVLPAGASRQGVLPAGASRQGVLPAGASRQGVLPAGASRQGVLPAGASRQGVLPAGASRQGVLPAGASRQGVLPAGASRQGVLPAGASRQGVLPAGASRQGVPAGASRQGVLPAGGEEEEA</sequence>
<evidence type="ECO:0000256" key="4">
    <source>
        <dbReference type="SAM" id="MobiDB-lite"/>
    </source>
</evidence>
<evidence type="ECO:0000256" key="2">
    <source>
        <dbReference type="ARBA" id="ARBA00022786"/>
    </source>
</evidence>
<organism evidence="6 7">
    <name type="scientific">Scylla paramamosain</name>
    <name type="common">Mud crab</name>
    <dbReference type="NCBI Taxonomy" id="85552"/>
    <lineage>
        <taxon>Eukaryota</taxon>
        <taxon>Metazoa</taxon>
        <taxon>Ecdysozoa</taxon>
        <taxon>Arthropoda</taxon>
        <taxon>Crustacea</taxon>
        <taxon>Multicrustacea</taxon>
        <taxon>Malacostraca</taxon>
        <taxon>Eumalacostraca</taxon>
        <taxon>Eucarida</taxon>
        <taxon>Decapoda</taxon>
        <taxon>Pleocyemata</taxon>
        <taxon>Brachyura</taxon>
        <taxon>Eubrachyura</taxon>
        <taxon>Portunoidea</taxon>
        <taxon>Portunidae</taxon>
        <taxon>Portuninae</taxon>
        <taxon>Scylla</taxon>
    </lineage>
</organism>
<feature type="domain" description="HECT" evidence="5">
    <location>
        <begin position="362"/>
        <end position="406"/>
    </location>
</feature>
<dbReference type="GO" id="GO:0005737">
    <property type="term" value="C:cytoplasm"/>
    <property type="evidence" value="ECO:0007669"/>
    <property type="project" value="TreeGrafter"/>
</dbReference>
<feature type="region of interest" description="Disordered" evidence="4">
    <location>
        <begin position="488"/>
        <end position="525"/>
    </location>
</feature>
<proteinExistence type="predicted"/>
<comment type="caution">
    <text evidence="3">Lacks conserved residue(s) required for the propagation of feature annotation.</text>
</comment>
<dbReference type="PROSITE" id="PS00626">
    <property type="entry name" value="RCC1_2"/>
    <property type="match status" value="1"/>
</dbReference>
<dbReference type="GO" id="GO:0004842">
    <property type="term" value="F:ubiquitin-protein transferase activity"/>
    <property type="evidence" value="ECO:0007669"/>
    <property type="project" value="InterPro"/>
</dbReference>
<dbReference type="Proteomes" id="UP001487740">
    <property type="component" value="Unassembled WGS sequence"/>
</dbReference>
<dbReference type="SUPFAM" id="SSF56204">
    <property type="entry name" value="Hect, E3 ligase catalytic domain"/>
    <property type="match status" value="1"/>
</dbReference>
<dbReference type="PANTHER" id="PTHR45622:SF70">
    <property type="entry name" value="SECRETION-REGULATING GUANINE NUCLEOTIDE EXCHANGE FACTOR"/>
    <property type="match status" value="1"/>
</dbReference>
<dbReference type="PANTHER" id="PTHR45622">
    <property type="entry name" value="UBIQUITIN-PROTEIN LIGASE E3A-RELATED"/>
    <property type="match status" value="1"/>
</dbReference>
<dbReference type="InterPro" id="IPR035983">
    <property type="entry name" value="Hect_E3_ubiquitin_ligase"/>
</dbReference>
<evidence type="ECO:0000313" key="7">
    <source>
        <dbReference type="Proteomes" id="UP001487740"/>
    </source>
</evidence>
<dbReference type="InterPro" id="IPR009091">
    <property type="entry name" value="RCC1/BLIP-II"/>
</dbReference>
<dbReference type="InterPro" id="IPR000408">
    <property type="entry name" value="Reg_chr_condens"/>
</dbReference>
<protein>
    <recommendedName>
        <fullName evidence="5">HECT domain-containing protein</fullName>
    </recommendedName>
</protein>
<evidence type="ECO:0000256" key="1">
    <source>
        <dbReference type="ARBA" id="ARBA00022737"/>
    </source>
</evidence>
<dbReference type="Pfam" id="PF13540">
    <property type="entry name" value="RCC1_2"/>
    <property type="match status" value="1"/>
</dbReference>
<name>A0AAW0URG1_SCYPA</name>
<dbReference type="SUPFAM" id="SSF50985">
    <property type="entry name" value="RCC1/BLIP-II"/>
    <property type="match status" value="1"/>
</dbReference>
<keyword evidence="1" id="KW-0677">Repeat</keyword>
<keyword evidence="7" id="KW-1185">Reference proteome</keyword>
<keyword evidence="2 3" id="KW-0833">Ubl conjugation pathway</keyword>
<dbReference type="GO" id="GO:0009966">
    <property type="term" value="P:regulation of signal transduction"/>
    <property type="evidence" value="ECO:0007669"/>
    <property type="project" value="UniProtKB-ARBA"/>
</dbReference>
<dbReference type="PROSITE" id="PS50237">
    <property type="entry name" value="HECT"/>
    <property type="match status" value="1"/>
</dbReference>
<evidence type="ECO:0000313" key="6">
    <source>
        <dbReference type="EMBL" id="KAK8402041.1"/>
    </source>
</evidence>
<dbReference type="EMBL" id="JARAKH010000008">
    <property type="protein sequence ID" value="KAK8402041.1"/>
    <property type="molecule type" value="Genomic_DNA"/>
</dbReference>
<accession>A0AAW0URG1</accession>
<evidence type="ECO:0000259" key="5">
    <source>
        <dbReference type="PROSITE" id="PS50237"/>
    </source>
</evidence>
<comment type="caution">
    <text evidence="6">The sequence shown here is derived from an EMBL/GenBank/DDBJ whole genome shotgun (WGS) entry which is preliminary data.</text>
</comment>
<dbReference type="Gene3D" id="2.130.10.30">
    <property type="entry name" value="Regulator of chromosome condensation 1/beta-lactamase-inhibitor protein II"/>
    <property type="match status" value="1"/>
</dbReference>
<gene>
    <name evidence="6" type="ORF">O3P69_001255</name>
</gene>
<dbReference type="Pfam" id="PF00632">
    <property type="entry name" value="HECT"/>
    <property type="match status" value="1"/>
</dbReference>
<dbReference type="Gene3D" id="3.30.2410.10">
    <property type="entry name" value="Hect, E3 ligase catalytic domain"/>
    <property type="match status" value="1"/>
</dbReference>
<reference evidence="6 7" key="1">
    <citation type="submission" date="2023-03" db="EMBL/GenBank/DDBJ databases">
        <title>High-quality genome of Scylla paramamosain provides insights in environmental adaptation.</title>
        <authorList>
            <person name="Zhang L."/>
        </authorList>
    </citation>
    <scope>NUCLEOTIDE SEQUENCE [LARGE SCALE GENOMIC DNA]</scope>
    <source>
        <strain evidence="6">LZ_2023a</strain>
        <tissue evidence="6">Muscle</tissue>
    </source>
</reference>
<dbReference type="InterPro" id="IPR051709">
    <property type="entry name" value="Ub-ligase/GTPase-reg"/>
</dbReference>